<accession>A0ACC2JFK1</accession>
<gene>
    <name evidence="1" type="ORF">O1611_g7442</name>
</gene>
<reference evidence="1" key="1">
    <citation type="submission" date="2022-12" db="EMBL/GenBank/DDBJ databases">
        <title>Genome Sequence of Lasiodiplodia mahajangana.</title>
        <authorList>
            <person name="Buettner E."/>
        </authorList>
    </citation>
    <scope>NUCLEOTIDE SEQUENCE</scope>
    <source>
        <strain evidence="1">VT137</strain>
    </source>
</reference>
<sequence>MSNRHPSRGLYGQRTDGRANFGQRFVQRRDSPPGPGNEMVHGEVRAMVDGSTSQPRGFHSRQPARPTEDWEMLDRDSSDSLGSDDYNDFTSIDNPPLRPGPNATTLGLEFELFVAVARGGEGIPDAHRHDPRWLSEALINLREESPGYCYTVRNKIIDELIRGGVAAHKTNEYWLPGFLGPNDPPETALEWWDSLEYENPDGTQNSNDPYLRYWPGGYLWNPEISDLWNELEAVRILKDQFIEYHHQNNLELYRTSKQRVRRCGDYLAAMIIGPATEESREKIRNLWYERTIADITAAKRRHYSASSLVTDPNIPVTKYDETYKAWSCTDDVSITEHWPELEDYIIPRGTLPIDSSTNTRVEPRTAYRWWGAEVRSSILDYDNPETLRTLRRVCGSLRDTLRIHKPSQRIRSGVHVHIGQQAGWTLLHLKKFATLWHLMEPSIYKLHREDRSKSMWCSPMTLHCNLARYIFLGEEECAAHCRTTPSGPARRVNEIQMGRFIPPIPIPKLKEYFTNIWQFESIRDLNDAMRSWSENETSIRWRVSGERLSDESSGQVIQTLEFRMLQGTLDAEHIWKWTSFLERLVVFARDSSPEIFRAALQDLLNSTLPDSIGLNKQDLDWFSRRQTIRGYFRYPDRNGKVNWGEPFMVPGYGDTHEPTPFPRT</sequence>
<keyword evidence="2" id="KW-1185">Reference proteome</keyword>
<evidence type="ECO:0000313" key="1">
    <source>
        <dbReference type="EMBL" id="KAJ8126196.1"/>
    </source>
</evidence>
<dbReference type="Proteomes" id="UP001153332">
    <property type="component" value="Unassembled WGS sequence"/>
</dbReference>
<organism evidence="1 2">
    <name type="scientific">Lasiodiplodia mahajangana</name>
    <dbReference type="NCBI Taxonomy" id="1108764"/>
    <lineage>
        <taxon>Eukaryota</taxon>
        <taxon>Fungi</taxon>
        <taxon>Dikarya</taxon>
        <taxon>Ascomycota</taxon>
        <taxon>Pezizomycotina</taxon>
        <taxon>Dothideomycetes</taxon>
        <taxon>Dothideomycetes incertae sedis</taxon>
        <taxon>Botryosphaeriales</taxon>
        <taxon>Botryosphaeriaceae</taxon>
        <taxon>Lasiodiplodia</taxon>
    </lineage>
</organism>
<dbReference type="EMBL" id="JAPUUL010001974">
    <property type="protein sequence ID" value="KAJ8126196.1"/>
    <property type="molecule type" value="Genomic_DNA"/>
</dbReference>
<protein>
    <submittedName>
        <fullName evidence="1">Uncharacterized protein</fullName>
    </submittedName>
</protein>
<proteinExistence type="predicted"/>
<evidence type="ECO:0000313" key="2">
    <source>
        <dbReference type="Proteomes" id="UP001153332"/>
    </source>
</evidence>
<comment type="caution">
    <text evidence="1">The sequence shown here is derived from an EMBL/GenBank/DDBJ whole genome shotgun (WGS) entry which is preliminary data.</text>
</comment>
<name>A0ACC2JFK1_9PEZI</name>